<accession>A0A448ZXN3</accession>
<proteinExistence type="inferred from homology"/>
<dbReference type="OrthoDB" id="9804921at2"/>
<organism evidence="12 13">
    <name type="scientific">Metamycoplasma orale</name>
    <name type="common">Mycoplasma orale</name>
    <dbReference type="NCBI Taxonomy" id="2121"/>
    <lineage>
        <taxon>Bacteria</taxon>
        <taxon>Bacillati</taxon>
        <taxon>Mycoplasmatota</taxon>
        <taxon>Mycoplasmoidales</taxon>
        <taxon>Metamycoplasmataceae</taxon>
        <taxon>Metamycoplasma</taxon>
    </lineage>
</organism>
<dbReference type="SUPFAM" id="SSF52540">
    <property type="entry name" value="P-loop containing nucleoside triphosphate hydrolases"/>
    <property type="match status" value="1"/>
</dbReference>
<keyword evidence="6" id="KW-0460">Magnesium</keyword>
<dbReference type="NCBIfam" id="TIGR03598">
    <property type="entry name" value="GTPase_YsxC"/>
    <property type="match status" value="1"/>
</dbReference>
<dbReference type="CDD" id="cd01876">
    <property type="entry name" value="YihA_EngB"/>
    <property type="match status" value="1"/>
</dbReference>
<sequence>MWKFIKGATSQDSWLNHDKEEYVFWGRSNVGKSSFINYLASSKVANTSSTPGRTKVINYFLTNNEKVIVDLPGYGFANMSKKDQDKINGIIDVYFRQNPNQKNIFLLIDCKVGFSAIDLEMIQYLIEMGYEVNYVFTKYDKANQSQKYNIEKQVKELWPNAKYFFISSTKNKGGKEFKEAFDIL</sequence>
<dbReference type="GO" id="GO:0005525">
    <property type="term" value="F:GTP binding"/>
    <property type="evidence" value="ECO:0007669"/>
    <property type="project" value="UniProtKB-UniRule"/>
</dbReference>
<evidence type="ECO:0000256" key="10">
    <source>
        <dbReference type="HAMAP-Rule" id="MF_00321"/>
    </source>
</evidence>
<evidence type="ECO:0000256" key="2">
    <source>
        <dbReference type="ARBA" id="ARBA00009638"/>
    </source>
</evidence>
<dbReference type="PROSITE" id="PS51706">
    <property type="entry name" value="G_ENGB"/>
    <property type="match status" value="1"/>
</dbReference>
<evidence type="ECO:0000256" key="7">
    <source>
        <dbReference type="ARBA" id="ARBA00023134"/>
    </source>
</evidence>
<dbReference type="AlphaFoldDB" id="A0A448ZXN3"/>
<evidence type="ECO:0000256" key="1">
    <source>
        <dbReference type="ARBA" id="ARBA00001946"/>
    </source>
</evidence>
<keyword evidence="7 10" id="KW-0342">GTP-binding</keyword>
<dbReference type="PANTHER" id="PTHR11649:SF13">
    <property type="entry name" value="ENGB-TYPE G DOMAIN-CONTAINING PROTEIN"/>
    <property type="match status" value="1"/>
</dbReference>
<protein>
    <recommendedName>
        <fullName evidence="10">Probable GTP-binding protein EngB</fullName>
    </recommendedName>
</protein>
<keyword evidence="3 10" id="KW-0132">Cell division</keyword>
<dbReference type="InterPro" id="IPR006073">
    <property type="entry name" value="GTP-bd"/>
</dbReference>
<keyword evidence="9 10" id="KW-0131">Cell cycle</keyword>
<dbReference type="InterPro" id="IPR019987">
    <property type="entry name" value="GTP-bd_ribosome_bio_YsxC"/>
</dbReference>
<keyword evidence="13" id="KW-1185">Reference proteome</keyword>
<dbReference type="HAMAP" id="MF_00321">
    <property type="entry name" value="GTPase_EngB"/>
    <property type="match status" value="1"/>
</dbReference>
<evidence type="ECO:0000256" key="9">
    <source>
        <dbReference type="ARBA" id="ARBA00023306"/>
    </source>
</evidence>
<dbReference type="EMBL" id="LR214940">
    <property type="protein sequence ID" value="VEU55914.1"/>
    <property type="molecule type" value="Genomic_DNA"/>
</dbReference>
<evidence type="ECO:0000259" key="11">
    <source>
        <dbReference type="PROSITE" id="PS51706"/>
    </source>
</evidence>
<dbReference type="InterPro" id="IPR027417">
    <property type="entry name" value="P-loop_NTPase"/>
</dbReference>
<dbReference type="RefSeq" id="WP_022936111.1">
    <property type="nucleotide sequence ID" value="NZ_LR214940.1"/>
</dbReference>
<dbReference type="InterPro" id="IPR030393">
    <property type="entry name" value="G_ENGB_dom"/>
</dbReference>
<dbReference type="PANTHER" id="PTHR11649">
    <property type="entry name" value="MSS1/TRME-RELATED GTP-BINDING PROTEIN"/>
    <property type="match status" value="1"/>
</dbReference>
<dbReference type="Gene3D" id="3.40.50.300">
    <property type="entry name" value="P-loop containing nucleotide triphosphate hydrolases"/>
    <property type="match status" value="1"/>
</dbReference>
<evidence type="ECO:0000256" key="4">
    <source>
        <dbReference type="ARBA" id="ARBA00022723"/>
    </source>
</evidence>
<name>A0A448ZXN3_METOS</name>
<dbReference type="Proteomes" id="UP000290482">
    <property type="component" value="Chromosome"/>
</dbReference>
<dbReference type="GO" id="GO:0046872">
    <property type="term" value="F:metal ion binding"/>
    <property type="evidence" value="ECO:0007669"/>
    <property type="project" value="UniProtKB-KW"/>
</dbReference>
<comment type="function">
    <text evidence="10">Necessary for normal cell division and for the maintenance of normal septation.</text>
</comment>
<evidence type="ECO:0000256" key="8">
    <source>
        <dbReference type="ARBA" id="ARBA00023210"/>
    </source>
</evidence>
<gene>
    <name evidence="10 12" type="primary">engB</name>
    <name evidence="12" type="ORF">NCTC10112_00501</name>
</gene>
<reference evidence="12 13" key="1">
    <citation type="submission" date="2019-01" db="EMBL/GenBank/DDBJ databases">
        <authorList>
            <consortium name="Pathogen Informatics"/>
        </authorList>
    </citation>
    <scope>NUCLEOTIDE SEQUENCE [LARGE SCALE GENOMIC DNA]</scope>
    <source>
        <strain evidence="12 13">NCTC10112</strain>
    </source>
</reference>
<keyword evidence="4" id="KW-0479">Metal-binding</keyword>
<evidence type="ECO:0000313" key="13">
    <source>
        <dbReference type="Proteomes" id="UP000290482"/>
    </source>
</evidence>
<dbReference type="GO" id="GO:0000917">
    <property type="term" value="P:division septum assembly"/>
    <property type="evidence" value="ECO:0007669"/>
    <property type="project" value="UniProtKB-KW"/>
</dbReference>
<keyword evidence="5 10" id="KW-0547">Nucleotide-binding</keyword>
<evidence type="ECO:0000256" key="6">
    <source>
        <dbReference type="ARBA" id="ARBA00022842"/>
    </source>
</evidence>
<evidence type="ECO:0000313" key="12">
    <source>
        <dbReference type="EMBL" id="VEU55914.1"/>
    </source>
</evidence>
<comment type="cofactor">
    <cofactor evidence="1">
        <name>Mg(2+)</name>
        <dbReference type="ChEBI" id="CHEBI:18420"/>
    </cofactor>
</comment>
<evidence type="ECO:0000256" key="5">
    <source>
        <dbReference type="ARBA" id="ARBA00022741"/>
    </source>
</evidence>
<evidence type="ECO:0000256" key="3">
    <source>
        <dbReference type="ARBA" id="ARBA00022618"/>
    </source>
</evidence>
<keyword evidence="8 10" id="KW-0717">Septation</keyword>
<comment type="similarity">
    <text evidence="2 10">Belongs to the TRAFAC class TrmE-Era-EngA-EngB-Septin-like GTPase superfamily. EngB GTPase family.</text>
</comment>
<dbReference type="GO" id="GO:0005829">
    <property type="term" value="C:cytosol"/>
    <property type="evidence" value="ECO:0007669"/>
    <property type="project" value="TreeGrafter"/>
</dbReference>
<dbReference type="Pfam" id="PF01926">
    <property type="entry name" value="MMR_HSR1"/>
    <property type="match status" value="1"/>
</dbReference>
<dbReference type="KEGG" id="mob:NCTC10112_00501"/>
<feature type="domain" description="EngB-type G" evidence="11">
    <location>
        <begin position="18"/>
        <end position="184"/>
    </location>
</feature>